<dbReference type="InterPro" id="IPR000873">
    <property type="entry name" value="AMP-dep_synth/lig_dom"/>
</dbReference>
<keyword evidence="1" id="KW-0436">Ligase</keyword>
<evidence type="ECO:0000259" key="4">
    <source>
        <dbReference type="Pfam" id="PF00501"/>
    </source>
</evidence>
<dbReference type="AlphaFoldDB" id="A0AAE3WDE2"/>
<comment type="caution">
    <text evidence="5">The sequence shown here is derived from an EMBL/GenBank/DDBJ whole genome shotgun (WGS) entry which is preliminary data.</text>
</comment>
<dbReference type="SUPFAM" id="SSF56801">
    <property type="entry name" value="Acetyl-CoA synthetase-like"/>
    <property type="match status" value="1"/>
</dbReference>
<dbReference type="InterPro" id="IPR042099">
    <property type="entry name" value="ANL_N_sf"/>
</dbReference>
<protein>
    <submittedName>
        <fullName evidence="5">AMP-binding protein</fullName>
    </submittedName>
</protein>
<keyword evidence="3" id="KW-0443">Lipid metabolism</keyword>
<dbReference type="InterPro" id="IPR020845">
    <property type="entry name" value="AMP-binding_CS"/>
</dbReference>
<dbReference type="Gene3D" id="3.40.50.12780">
    <property type="entry name" value="N-terminal domain of ligase-like"/>
    <property type="match status" value="1"/>
</dbReference>
<keyword evidence="2" id="KW-0276">Fatty acid metabolism</keyword>
<feature type="domain" description="AMP-dependent synthetase/ligase" evidence="4">
    <location>
        <begin position="18"/>
        <end position="436"/>
    </location>
</feature>
<dbReference type="Pfam" id="PF23562">
    <property type="entry name" value="AMP-binding_C_3"/>
    <property type="match status" value="1"/>
</dbReference>
<evidence type="ECO:0000256" key="1">
    <source>
        <dbReference type="ARBA" id="ARBA00022598"/>
    </source>
</evidence>
<reference evidence="5" key="1">
    <citation type="submission" date="2022-07" db="EMBL/GenBank/DDBJ databases">
        <authorList>
            <person name="Otstavnykh N."/>
            <person name="Isaeva M."/>
            <person name="Bystritskaya E."/>
        </authorList>
    </citation>
    <scope>NUCLEOTIDE SEQUENCE</scope>
    <source>
        <strain evidence="5">KCTC 52189</strain>
    </source>
</reference>
<evidence type="ECO:0000256" key="3">
    <source>
        <dbReference type="ARBA" id="ARBA00023098"/>
    </source>
</evidence>
<keyword evidence="6" id="KW-1185">Reference proteome</keyword>
<dbReference type="Proteomes" id="UP001226762">
    <property type="component" value="Unassembled WGS sequence"/>
</dbReference>
<evidence type="ECO:0000313" key="6">
    <source>
        <dbReference type="Proteomes" id="UP001226762"/>
    </source>
</evidence>
<dbReference type="RefSeq" id="WP_306735925.1">
    <property type="nucleotide sequence ID" value="NZ_JANHAX010000003.1"/>
</dbReference>
<name>A0AAE3WDE2_9RHOB</name>
<evidence type="ECO:0000313" key="5">
    <source>
        <dbReference type="EMBL" id="MDQ2090654.1"/>
    </source>
</evidence>
<dbReference type="GO" id="GO:0016020">
    <property type="term" value="C:membrane"/>
    <property type="evidence" value="ECO:0007669"/>
    <property type="project" value="TreeGrafter"/>
</dbReference>
<reference evidence="5" key="2">
    <citation type="submission" date="2023-02" db="EMBL/GenBank/DDBJ databases">
        <title>'Rhodoalgimonas zhirmunskyi' gen. nov., isolated from a red alga.</title>
        <authorList>
            <person name="Nedashkovskaya O.I."/>
            <person name="Otstavnykh N.Y."/>
            <person name="Bystritskaya E.P."/>
            <person name="Balabanova L.A."/>
            <person name="Isaeva M.P."/>
        </authorList>
    </citation>
    <scope>NUCLEOTIDE SEQUENCE</scope>
    <source>
        <strain evidence="5">KCTC 52189</strain>
    </source>
</reference>
<evidence type="ECO:0000256" key="2">
    <source>
        <dbReference type="ARBA" id="ARBA00022832"/>
    </source>
</evidence>
<dbReference type="PANTHER" id="PTHR43272:SF32">
    <property type="entry name" value="AMP-DEPENDENT SYNTHETASE_LIGASE DOMAIN-CONTAINING PROTEIN"/>
    <property type="match status" value="1"/>
</dbReference>
<sequence>MVEPSATAGGLESIPALLQRNAREFGNKAAYREKEFGIWQSWTWAEAEKEIEALALGLINLGVNEGDYIAVIGRNRPHFYWSMVAAQSVGAIPVPLYNDSAAEEMAYVLEHCGARFTIVEDQEQVDKVIEIQDRLHQFEHMIYIDQRGLRKYDHHQLHRFVDIQEQGRAAYYEWIEDLKARREKLNYDSQCVMLYTSGTTGKPKGVVLSNRNIIVSAKNSSEFDHLGPGDEVLAYLPMAWVGDFIFSIGQAYWTGFCVNCPESADTMMTDLREIGPTYYFAPPRVFETQLTNVMIRMEDAGKFKKRMFDRAMAHAKKVGPNILDGKPVSFMDRLKYKFYDLMIYGPLKNTLGLSRVRVGYTAGEAIGPEIFDFYRSLGINLKQLYGQTEASVFITVQPDGEVRADTVGVPAPDVEIRINDEGRIYYRSPGTFVEYYKNPESTADTKDAEGWVDTGDAGFFEEGSGHLRIIDRAKDVGKMADGSMFAPKYVENKLKFYPDILEAVLFGADKDHCVAFINIDLTAVGNWAERNNIGYASYQELAGHPRVLDTIQEHVETVNKSVAEDPMLSGCQIHRFVILHKELDADDGEMTRTRKVRRAFVAEKFNDIVEALYDGSEKVSTETEVTYEDGRKGSIKATLEIRDAKVVPVTPHKVAAE</sequence>
<organism evidence="5 6">
    <name type="scientific">Marimonas arenosa</name>
    <dbReference type="NCBI Taxonomy" id="1795305"/>
    <lineage>
        <taxon>Bacteria</taxon>
        <taxon>Pseudomonadati</taxon>
        <taxon>Pseudomonadota</taxon>
        <taxon>Alphaproteobacteria</taxon>
        <taxon>Rhodobacterales</taxon>
        <taxon>Paracoccaceae</taxon>
        <taxon>Marimonas</taxon>
    </lineage>
</organism>
<proteinExistence type="predicted"/>
<dbReference type="PROSITE" id="PS00455">
    <property type="entry name" value="AMP_BINDING"/>
    <property type="match status" value="1"/>
</dbReference>
<dbReference type="GO" id="GO:0004467">
    <property type="term" value="F:long-chain fatty acid-CoA ligase activity"/>
    <property type="evidence" value="ECO:0007669"/>
    <property type="project" value="TreeGrafter"/>
</dbReference>
<dbReference type="Pfam" id="PF00501">
    <property type="entry name" value="AMP-binding"/>
    <property type="match status" value="1"/>
</dbReference>
<gene>
    <name evidence="5" type="ORF">NO357_12155</name>
</gene>
<accession>A0AAE3WDE2</accession>
<dbReference type="PANTHER" id="PTHR43272">
    <property type="entry name" value="LONG-CHAIN-FATTY-ACID--COA LIGASE"/>
    <property type="match status" value="1"/>
</dbReference>
<dbReference type="EMBL" id="JANHAX010000003">
    <property type="protein sequence ID" value="MDQ2090654.1"/>
    <property type="molecule type" value="Genomic_DNA"/>
</dbReference>